<dbReference type="Proteomes" id="UP000037442">
    <property type="component" value="Unassembled WGS sequence"/>
</dbReference>
<feature type="compositionally biased region" description="Basic and acidic residues" evidence="1">
    <location>
        <begin position="1351"/>
        <end position="1367"/>
    </location>
</feature>
<dbReference type="EMBL" id="JNVD01000020">
    <property type="protein sequence ID" value="KOC20998.1"/>
    <property type="molecule type" value="Genomic_DNA"/>
</dbReference>
<accession>A0A0L7MHF3</accession>
<dbReference type="PATRIC" id="fig|285.49.peg.2033"/>
<dbReference type="NCBIfam" id="NF041810">
    <property type="entry name" value="Avs1b"/>
    <property type="match status" value="1"/>
</dbReference>
<dbReference type="Pfam" id="PF13365">
    <property type="entry name" value="Trypsin_2"/>
    <property type="match status" value="1"/>
</dbReference>
<feature type="region of interest" description="Disordered" evidence="1">
    <location>
        <begin position="1340"/>
        <end position="1382"/>
    </location>
</feature>
<dbReference type="RefSeq" id="WP_053283375.1">
    <property type="nucleotide sequence ID" value="NZ_JNVD01000020.1"/>
</dbReference>
<evidence type="ECO:0000256" key="1">
    <source>
        <dbReference type="SAM" id="MobiDB-lite"/>
    </source>
</evidence>
<dbReference type="InterPro" id="IPR009003">
    <property type="entry name" value="Peptidase_S1_PA"/>
</dbReference>
<evidence type="ECO:0008006" key="4">
    <source>
        <dbReference type="Google" id="ProtNLM"/>
    </source>
</evidence>
<protein>
    <recommendedName>
        <fullName evidence="4">Serine protease</fullName>
    </recommendedName>
</protein>
<sequence length="1942" mass="213634">MTEDEVKLATCQVLGLGETGTGWLVSADHVLTAYHCLGETAAKGTSIEVSFGVGPLASKHSAIVDAFDEELDVCLLRLADASELRPIPVHADTVRHGERWWAFGFPVVKLLIGGVISGTVQQSLTELANGVDLDLSVSSETALTDYGGLSGAALITAHGCQGMLRVSVDNSLGAVSMESMRDFLAENDLLPEEEEVEDGTSPFASRPTFDEVFESTLIQASGGYLFLDGAHGIGKSTYCRGFIPNSETVEILGGYAFTERSHGFTPSLQAQPEVFVDWLTTLVSTRATGKPARLTDRTYAQLIQATHQALGDLASRCASRGRVGFLFIDGVNEVAALGGDTLERFVGLLPSTIPTGLTVVVVGAGLDAIANRLGPLLQGAERMMLPALEDGIQYRLCARLLDEDKATPSLVSALCERAKGHPLYLRYLVDLVNGGADVNDVEALPPFSGLIEDYYERIWSGLLVDADAINLLGIIARLRWGIPTGDLMGMLSASESAAFVPTITRIRHLLSGPSTTEVYHSSFSDFVIQKTSTQSDWIQGRLSDYCVQPGSGEYGELNRVFHGLLSRTEKQLTAIAECQQRWVDRCVLLGAEPDVLLGDIEDTLNAASQVGTATDIVRLLLLSQRLKFRYDTLFAQSASLAAEALIALGKTEQALRHILRYGQLIVGPGEAFSIVRRLIEAGHPEEGVRVLRQVDALLHSTLTRDNVKISEYFEAASIRLQGYALADHAGAETSRDEFLKYLVRLLRDPRNNISRENGQRLLTDIIGNMLGTAVCVARIYKPLAKLPIPPGTPDKYQALSLLSILRYAHIHARHYDARLPKDKLGMLLEDINGKVDDTLTPDEKEFGIVDLLIESCASPKLVERYAKGLEWEAGALPLYTENKSLADSQAFIEAYSHLRAAYFLNRHKVIPSPAPLEPHEWEERLDTLARSVVWLDAKARHAYASNDQQGLAAAKAYLTEEVLPCFKLQLASRVQWPVAYFVPENIVPILYGYLTDVCLDCLPGEIGDLVSVIEEAFEEQLGLYNEGFRRSLQMVMMMLVNAGVSSDLEDRVFELLLRWRDYVRDNVQNRHELVPELLSMVPLLARMGSSDEALRTYESVLAVSMGPSWYKEDQFSVMSRVLEALPFDAEVASTSLAQIAALLERASGEMTFQRYVRADKGTFIGELSRRGLYSQAVRYFQHQACGTLDEMRDQASDGDLDRVASLVGMRYPGGQLEEQASLNDLLKHIGSKADWRVRWALLEVYQHGDERHLRDWGPAYAALIQEVSGNPTDLAWTIQRIDRIAQAMNPERAWMLLRYLSDALPDSLLGHFSALLEQCRDFFNPSALEDLGRRFGMSDKVSTTGSAKSGASKDSDATKDAGKKEKEEECPEEQQVLPGTFGTNVSVRKAEEALEAARKHIKRKNMSAAIEQAVLALRAVQDGGWSIWSHGHPARMADLVISQNVASADELARLYGPLALREQHTQSWSIAYQLIELVGPKLDSNQRAQLLSVATDHVRELIGDAPLEKFEYIGSMESTEASDALLELLLWALDHPSWERRDSAAAMVLWLLRSDEKWIPRLAPLAFSMEIGTCADIAAASLDILSRESPQALWERIVPFVSAEQVSQTCSHSGRYATLLRVADRAASKGVASATEAASLLRAKRVVPATQDSATEEPLQPHQVPSTLHGALRELHAVGLLDEGVFSRAGSILRTLCGQHSFADAQQLETLAAKRYQEPDVVPNRWAARVRFALNVALFAPATIEQIGKIEAALRIYNPESLIEPPNGRQLISSLVAAIESGKESSYVPSSGDLVFLDLQCYLERGFQPIKVDLTSHLLPPGQLTPQQGQLGVFKPTELPRPGPGEQLTVCCRVKTGLAHFGALTPAIASPRFIQFLQTPASSMVRHHWRDGSTVRSWASSRRHEASMLAIRREALALPPGWRMQWILRINGTVRAVLHKDK</sequence>
<name>A0A0L7MHF3_COMTE</name>
<comment type="caution">
    <text evidence="2">The sequence shown here is derived from an EMBL/GenBank/DDBJ whole genome shotgun (WGS) entry which is preliminary data.</text>
</comment>
<evidence type="ECO:0000313" key="2">
    <source>
        <dbReference type="EMBL" id="KOC20998.1"/>
    </source>
</evidence>
<reference evidence="3" key="1">
    <citation type="submission" date="2014-06" db="EMBL/GenBank/DDBJ databases">
        <title>Draft genome sequence of C. testosteroni WDL7.</title>
        <authorList>
            <person name="Wu Y."/>
            <person name="Seshan H."/>
            <person name="Arumugam K."/>
        </authorList>
    </citation>
    <scope>NUCLEOTIDE SEQUENCE [LARGE SCALE GENOMIC DNA]</scope>
    <source>
        <strain evidence="3">WDL7</strain>
    </source>
</reference>
<dbReference type="SUPFAM" id="SSF50494">
    <property type="entry name" value="Trypsin-like serine proteases"/>
    <property type="match status" value="1"/>
</dbReference>
<evidence type="ECO:0000313" key="3">
    <source>
        <dbReference type="Proteomes" id="UP000037442"/>
    </source>
</evidence>
<proteinExistence type="predicted"/>
<gene>
    <name evidence="2" type="ORF">GL58_09885</name>
</gene>
<organism evidence="2 3">
    <name type="scientific">Comamonas testosteroni</name>
    <name type="common">Pseudomonas testosteroni</name>
    <dbReference type="NCBI Taxonomy" id="285"/>
    <lineage>
        <taxon>Bacteria</taxon>
        <taxon>Pseudomonadati</taxon>
        <taxon>Pseudomonadota</taxon>
        <taxon>Betaproteobacteria</taxon>
        <taxon>Burkholderiales</taxon>
        <taxon>Comamonadaceae</taxon>
        <taxon>Comamonas</taxon>
    </lineage>
</organism>
<dbReference type="Gene3D" id="2.40.10.120">
    <property type="match status" value="1"/>
</dbReference>